<dbReference type="GO" id="GO:0005737">
    <property type="term" value="C:cytoplasm"/>
    <property type="evidence" value="ECO:0007669"/>
    <property type="project" value="UniProtKB-SubCell"/>
</dbReference>
<dbReference type="SUPFAM" id="SSF54637">
    <property type="entry name" value="Thioesterase/thiol ester dehydrase-isomerase"/>
    <property type="match status" value="1"/>
</dbReference>
<evidence type="ECO:0000256" key="10">
    <source>
        <dbReference type="ARBA" id="ARBA00023098"/>
    </source>
</evidence>
<evidence type="ECO:0000256" key="20">
    <source>
        <dbReference type="ARBA" id="ARBA00047734"/>
    </source>
</evidence>
<dbReference type="Gene3D" id="3.10.129.10">
    <property type="entry name" value="Hotdog Thioesterase"/>
    <property type="match status" value="1"/>
</dbReference>
<keyword evidence="10" id="KW-0443">Lipid metabolism</keyword>
<dbReference type="AlphaFoldDB" id="A0A0C1QXS5"/>
<protein>
    <recommendedName>
        <fullName evidence="17">Acyl-coenzyme A thioesterase THEM4</fullName>
        <ecNumber evidence="16">3.1.2.2</ecNumber>
    </recommendedName>
    <alternativeName>
        <fullName evidence="18">Thioesterase superfamily member 4</fullName>
    </alternativeName>
</protein>
<evidence type="ECO:0000256" key="4">
    <source>
        <dbReference type="ARBA" id="ARBA00022475"/>
    </source>
</evidence>
<dbReference type="GO" id="GO:0016790">
    <property type="term" value="F:thiolester hydrolase activity"/>
    <property type="evidence" value="ECO:0007669"/>
    <property type="project" value="UniProtKB-ARBA"/>
</dbReference>
<dbReference type="PANTHER" id="PTHR12418:SF19">
    <property type="entry name" value="ACYL-COENZYME A THIOESTERASE THEM4"/>
    <property type="match status" value="1"/>
</dbReference>
<comment type="catalytic activity">
    <reaction evidence="13">
        <text>(5Z,8Z,11Z,14Z)-eicosatetraenoyl-CoA + H2O = (5Z,8Z,11Z,14Z)-eicosatetraenoate + CoA + H(+)</text>
        <dbReference type="Rhea" id="RHEA:40151"/>
        <dbReference type="ChEBI" id="CHEBI:15377"/>
        <dbReference type="ChEBI" id="CHEBI:15378"/>
        <dbReference type="ChEBI" id="CHEBI:32395"/>
        <dbReference type="ChEBI" id="CHEBI:57287"/>
        <dbReference type="ChEBI" id="CHEBI:57368"/>
    </reaction>
    <physiologicalReaction direction="left-to-right" evidence="13">
        <dbReference type="Rhea" id="RHEA:40152"/>
    </physiologicalReaction>
</comment>
<evidence type="ECO:0000256" key="9">
    <source>
        <dbReference type="ARBA" id="ARBA00022946"/>
    </source>
</evidence>
<gene>
    <name evidence="25" type="ORF">SE37_09950</name>
</gene>
<keyword evidence="6" id="KW-0053">Apoptosis</keyword>
<accession>A0A0C1QXS5</accession>
<dbReference type="InterPro" id="IPR006683">
    <property type="entry name" value="Thioestr_dom"/>
</dbReference>
<comment type="catalytic activity">
    <reaction evidence="20">
        <text>hexadecanoyl-CoA + H2O = hexadecanoate + CoA + H(+)</text>
        <dbReference type="Rhea" id="RHEA:16645"/>
        <dbReference type="ChEBI" id="CHEBI:7896"/>
        <dbReference type="ChEBI" id="CHEBI:15377"/>
        <dbReference type="ChEBI" id="CHEBI:15378"/>
        <dbReference type="ChEBI" id="CHEBI:57287"/>
        <dbReference type="ChEBI" id="CHEBI:57379"/>
        <dbReference type="EC" id="3.1.2.2"/>
    </reaction>
    <physiologicalReaction direction="left-to-right" evidence="20">
        <dbReference type="Rhea" id="RHEA:16646"/>
    </physiologicalReaction>
</comment>
<dbReference type="Pfam" id="PF03061">
    <property type="entry name" value="4HBT"/>
    <property type="match status" value="1"/>
</dbReference>
<dbReference type="EC" id="3.1.2.2" evidence="16"/>
<evidence type="ECO:0000256" key="14">
    <source>
        <dbReference type="ARBA" id="ARBA00037002"/>
    </source>
</evidence>
<organism evidence="25 26">
    <name type="scientific">Geobacter soli</name>
    <dbReference type="NCBI Taxonomy" id="1510391"/>
    <lineage>
        <taxon>Bacteria</taxon>
        <taxon>Pseudomonadati</taxon>
        <taxon>Thermodesulfobacteriota</taxon>
        <taxon>Desulfuromonadia</taxon>
        <taxon>Geobacterales</taxon>
        <taxon>Geobacteraceae</taxon>
        <taxon>Geobacter</taxon>
    </lineage>
</organism>
<evidence type="ECO:0000256" key="22">
    <source>
        <dbReference type="ARBA" id="ARBA00048074"/>
    </source>
</evidence>
<evidence type="ECO:0000256" key="16">
    <source>
        <dbReference type="ARBA" id="ARBA00038848"/>
    </source>
</evidence>
<dbReference type="PANTHER" id="PTHR12418">
    <property type="entry name" value="ACYL-COENZYME A THIOESTERASE THEM4"/>
    <property type="match status" value="1"/>
</dbReference>
<evidence type="ECO:0000256" key="12">
    <source>
        <dbReference type="ARBA" id="ARBA00023273"/>
    </source>
</evidence>
<evidence type="ECO:0000256" key="15">
    <source>
        <dbReference type="ARBA" id="ARBA00038456"/>
    </source>
</evidence>
<comment type="catalytic activity">
    <reaction evidence="22">
        <text>dodecanoyl-CoA + H2O = dodecanoate + CoA + H(+)</text>
        <dbReference type="Rhea" id="RHEA:30135"/>
        <dbReference type="ChEBI" id="CHEBI:15377"/>
        <dbReference type="ChEBI" id="CHEBI:15378"/>
        <dbReference type="ChEBI" id="CHEBI:18262"/>
        <dbReference type="ChEBI" id="CHEBI:57287"/>
        <dbReference type="ChEBI" id="CHEBI:57375"/>
    </reaction>
    <physiologicalReaction direction="left-to-right" evidence="22">
        <dbReference type="Rhea" id="RHEA:30136"/>
    </physiologicalReaction>
</comment>
<evidence type="ECO:0000313" key="26">
    <source>
        <dbReference type="Proteomes" id="UP000031433"/>
    </source>
</evidence>
<comment type="catalytic activity">
    <reaction evidence="23">
        <text>tetradecanoyl-CoA + H2O = tetradecanoate + CoA + H(+)</text>
        <dbReference type="Rhea" id="RHEA:40119"/>
        <dbReference type="ChEBI" id="CHEBI:15377"/>
        <dbReference type="ChEBI" id="CHEBI:15378"/>
        <dbReference type="ChEBI" id="CHEBI:30807"/>
        <dbReference type="ChEBI" id="CHEBI:57287"/>
        <dbReference type="ChEBI" id="CHEBI:57385"/>
    </reaction>
    <physiologicalReaction direction="left-to-right" evidence="23">
        <dbReference type="Rhea" id="RHEA:40120"/>
    </physiologicalReaction>
</comment>
<evidence type="ECO:0000256" key="13">
    <source>
        <dbReference type="ARBA" id="ARBA00035852"/>
    </source>
</evidence>
<keyword evidence="12" id="KW-0966">Cell projection</keyword>
<evidence type="ECO:0000256" key="6">
    <source>
        <dbReference type="ARBA" id="ARBA00022703"/>
    </source>
</evidence>
<evidence type="ECO:0000256" key="3">
    <source>
        <dbReference type="ARBA" id="ARBA00004632"/>
    </source>
</evidence>
<evidence type="ECO:0000256" key="23">
    <source>
        <dbReference type="ARBA" id="ARBA00048180"/>
    </source>
</evidence>
<evidence type="ECO:0000256" key="8">
    <source>
        <dbReference type="ARBA" id="ARBA00022832"/>
    </source>
</evidence>
<keyword evidence="7" id="KW-0378">Hydrolase</keyword>
<evidence type="ECO:0000256" key="1">
    <source>
        <dbReference type="ARBA" id="ARBA00004170"/>
    </source>
</evidence>
<dbReference type="GO" id="GO:0006631">
    <property type="term" value="P:fatty acid metabolic process"/>
    <property type="evidence" value="ECO:0007669"/>
    <property type="project" value="UniProtKB-KW"/>
</dbReference>
<keyword evidence="9" id="KW-0809">Transit peptide</keyword>
<keyword evidence="8" id="KW-0276">Fatty acid metabolism</keyword>
<comment type="caution">
    <text evidence="25">The sequence shown here is derived from an EMBL/GenBank/DDBJ whole genome shotgun (WGS) entry which is preliminary data.</text>
</comment>
<dbReference type="GO" id="GO:0016020">
    <property type="term" value="C:membrane"/>
    <property type="evidence" value="ECO:0007669"/>
    <property type="project" value="UniProtKB-SubCell"/>
</dbReference>
<evidence type="ECO:0000313" key="25">
    <source>
        <dbReference type="EMBL" id="KIE42931.1"/>
    </source>
</evidence>
<comment type="catalytic activity">
    <reaction evidence="21">
        <text>decanoyl-CoA + H2O = decanoate + CoA + H(+)</text>
        <dbReference type="Rhea" id="RHEA:40059"/>
        <dbReference type="ChEBI" id="CHEBI:15377"/>
        <dbReference type="ChEBI" id="CHEBI:15378"/>
        <dbReference type="ChEBI" id="CHEBI:27689"/>
        <dbReference type="ChEBI" id="CHEBI:57287"/>
        <dbReference type="ChEBI" id="CHEBI:61430"/>
    </reaction>
    <physiologicalReaction direction="left-to-right" evidence="21">
        <dbReference type="Rhea" id="RHEA:40060"/>
    </physiologicalReaction>
</comment>
<evidence type="ECO:0000256" key="17">
    <source>
        <dbReference type="ARBA" id="ARBA00040123"/>
    </source>
</evidence>
<keyword evidence="4" id="KW-1003">Cell membrane</keyword>
<comment type="similarity">
    <text evidence="15">Belongs to the THEM4/THEM5 thioesterase family.</text>
</comment>
<sequence length="131" mass="14540">MQVIDDGRCFICGKDNPIGLKAEFVTDPHQRRAETRVRIPEVFQGWQGVTHGGIISALLDEICAQACMASGLQIVTSELRLRYREPVPTGSEITVIGQVTGERRRLVDVKGWVELDGRVMAEAEVTMFRVG</sequence>
<dbReference type="CDD" id="cd03443">
    <property type="entry name" value="PaaI_thioesterase"/>
    <property type="match status" value="1"/>
</dbReference>
<evidence type="ECO:0000256" key="19">
    <source>
        <dbReference type="ARBA" id="ARBA00047588"/>
    </source>
</evidence>
<keyword evidence="26" id="KW-1185">Reference proteome</keyword>
<dbReference type="EMBL" id="JXBL01000001">
    <property type="protein sequence ID" value="KIE42931.1"/>
    <property type="molecule type" value="Genomic_DNA"/>
</dbReference>
<comment type="catalytic activity">
    <reaction evidence="19">
        <text>octanoyl-CoA + H2O = octanoate + CoA + H(+)</text>
        <dbReference type="Rhea" id="RHEA:30143"/>
        <dbReference type="ChEBI" id="CHEBI:15377"/>
        <dbReference type="ChEBI" id="CHEBI:15378"/>
        <dbReference type="ChEBI" id="CHEBI:25646"/>
        <dbReference type="ChEBI" id="CHEBI:57287"/>
        <dbReference type="ChEBI" id="CHEBI:57386"/>
    </reaction>
    <physiologicalReaction direction="left-to-right" evidence="19">
        <dbReference type="Rhea" id="RHEA:30144"/>
    </physiologicalReaction>
</comment>
<dbReference type="InterPro" id="IPR029069">
    <property type="entry name" value="HotDog_dom_sf"/>
</dbReference>
<comment type="catalytic activity">
    <reaction evidence="14">
        <text>(9Z)-octadecenoyl-CoA + H2O = (9Z)-octadecenoate + CoA + H(+)</text>
        <dbReference type="Rhea" id="RHEA:40139"/>
        <dbReference type="ChEBI" id="CHEBI:15377"/>
        <dbReference type="ChEBI" id="CHEBI:15378"/>
        <dbReference type="ChEBI" id="CHEBI:30823"/>
        <dbReference type="ChEBI" id="CHEBI:57287"/>
        <dbReference type="ChEBI" id="CHEBI:57387"/>
    </reaction>
    <physiologicalReaction direction="left-to-right" evidence="14">
        <dbReference type="Rhea" id="RHEA:40140"/>
    </physiologicalReaction>
</comment>
<name>A0A0C1QXS5_9BACT</name>
<feature type="domain" description="Thioesterase" evidence="24">
    <location>
        <begin position="47"/>
        <end position="110"/>
    </location>
</feature>
<evidence type="ECO:0000256" key="5">
    <source>
        <dbReference type="ARBA" id="ARBA00022490"/>
    </source>
</evidence>
<evidence type="ECO:0000256" key="11">
    <source>
        <dbReference type="ARBA" id="ARBA00023136"/>
    </source>
</evidence>
<evidence type="ECO:0000256" key="2">
    <source>
        <dbReference type="ARBA" id="ARBA00004496"/>
    </source>
</evidence>
<keyword evidence="5" id="KW-0963">Cytoplasm</keyword>
<evidence type="ECO:0000256" key="7">
    <source>
        <dbReference type="ARBA" id="ARBA00022801"/>
    </source>
</evidence>
<dbReference type="InterPro" id="IPR052365">
    <property type="entry name" value="THEM4/THEM5_acyl-CoA_thioest"/>
</dbReference>
<proteinExistence type="inferred from homology"/>
<keyword evidence="11" id="KW-0472">Membrane</keyword>
<dbReference type="RefSeq" id="WP_039645944.1">
    <property type="nucleotide sequence ID" value="NZ_JXBL01000001.1"/>
</dbReference>
<evidence type="ECO:0000256" key="21">
    <source>
        <dbReference type="ARBA" id="ARBA00047969"/>
    </source>
</evidence>
<reference evidence="25 26" key="1">
    <citation type="submission" date="2015-01" db="EMBL/GenBank/DDBJ databases">
        <title>Genome sequence of the anaerobic bacterium Geobacter soli GSS01, a dissimilatory Fe(III) reducer from soil.</title>
        <authorList>
            <person name="Yang G."/>
            <person name="Zhou S."/>
        </authorList>
    </citation>
    <scope>NUCLEOTIDE SEQUENCE [LARGE SCALE GENOMIC DNA]</scope>
    <source>
        <strain evidence="25 26">GSS01</strain>
    </source>
</reference>
<dbReference type="Proteomes" id="UP000031433">
    <property type="component" value="Unassembled WGS sequence"/>
</dbReference>
<evidence type="ECO:0000256" key="18">
    <source>
        <dbReference type="ARBA" id="ARBA00043210"/>
    </source>
</evidence>
<evidence type="ECO:0000259" key="24">
    <source>
        <dbReference type="Pfam" id="PF03061"/>
    </source>
</evidence>
<comment type="subcellular location">
    <subcellularLocation>
        <location evidence="3">Cell projection</location>
        <location evidence="3">Ruffle membrane</location>
    </subcellularLocation>
    <subcellularLocation>
        <location evidence="2">Cytoplasm</location>
    </subcellularLocation>
    <subcellularLocation>
        <location evidence="1">Membrane</location>
        <topology evidence="1">Peripheral membrane protein</topology>
    </subcellularLocation>
</comment>